<reference evidence="1 2" key="1">
    <citation type="submission" date="2020-08" db="EMBL/GenBank/DDBJ databases">
        <title>Genome sequence of Diaphorobacter aerolatus KACC 16536T.</title>
        <authorList>
            <person name="Hyun D.-W."/>
            <person name="Bae J.-W."/>
        </authorList>
    </citation>
    <scope>NUCLEOTIDE SEQUENCE [LARGE SCALE GENOMIC DNA]</scope>
    <source>
        <strain evidence="1 2">KACC 16536</strain>
    </source>
</reference>
<dbReference type="EMBL" id="CP060783">
    <property type="protein sequence ID" value="QNP47939.1"/>
    <property type="molecule type" value="Genomic_DNA"/>
</dbReference>
<sequence>MLHRAALRSIVRHHEGNRGPDRPLHLIIPYAVGGTTEVIGGTRRWLHVCHDTVERSNQSWAKLLKHIRFEKL</sequence>
<dbReference type="RefSeq" id="WP_187723619.1">
    <property type="nucleotide sequence ID" value="NZ_CP060783.1"/>
</dbReference>
<keyword evidence="2" id="KW-1185">Reference proteome</keyword>
<organism evidence="1 2">
    <name type="scientific">Diaphorobacter aerolatus</name>
    <dbReference type="NCBI Taxonomy" id="1288495"/>
    <lineage>
        <taxon>Bacteria</taxon>
        <taxon>Pseudomonadati</taxon>
        <taxon>Pseudomonadota</taxon>
        <taxon>Betaproteobacteria</taxon>
        <taxon>Burkholderiales</taxon>
        <taxon>Comamonadaceae</taxon>
        <taxon>Diaphorobacter</taxon>
    </lineage>
</organism>
<dbReference type="Proteomes" id="UP000516028">
    <property type="component" value="Chromosome"/>
</dbReference>
<evidence type="ECO:0000313" key="1">
    <source>
        <dbReference type="EMBL" id="QNP47939.1"/>
    </source>
</evidence>
<dbReference type="AlphaFoldDB" id="A0A7H0GI23"/>
<protein>
    <submittedName>
        <fullName evidence="1">Uncharacterized protein</fullName>
    </submittedName>
</protein>
<accession>A0A7H0GI23</accession>
<name>A0A7H0GI23_9BURK</name>
<dbReference type="KEGG" id="daer:H9K75_17745"/>
<gene>
    <name evidence="1" type="ORF">H9K75_17745</name>
</gene>
<proteinExistence type="predicted"/>
<evidence type="ECO:0000313" key="2">
    <source>
        <dbReference type="Proteomes" id="UP000516028"/>
    </source>
</evidence>